<gene>
    <name evidence="1" type="ORF">SM611_03740</name>
</gene>
<dbReference type="Proteomes" id="UP001569963">
    <property type="component" value="Unassembled WGS sequence"/>
</dbReference>
<protein>
    <submittedName>
        <fullName evidence="1">Uncharacterized protein</fullName>
    </submittedName>
</protein>
<keyword evidence="2" id="KW-1185">Reference proteome</keyword>
<reference evidence="1 2" key="1">
    <citation type="submission" date="2023-11" db="EMBL/GenBank/DDBJ databases">
        <title>Actinomadura monticuli sp. nov., isolated from volcanic ash.</title>
        <authorList>
            <person name="Lee S.D."/>
            <person name="Yang H."/>
            <person name="Kim I.S."/>
        </authorList>
    </citation>
    <scope>NUCLEOTIDE SEQUENCE [LARGE SCALE GENOMIC DNA]</scope>
    <source>
        <strain evidence="1 2">DLS-62</strain>
    </source>
</reference>
<evidence type="ECO:0000313" key="1">
    <source>
        <dbReference type="EMBL" id="MFA1538031.1"/>
    </source>
</evidence>
<organism evidence="1 2">
    <name type="scientific">Actinomadura monticuli</name>
    <dbReference type="NCBI Taxonomy" id="3097367"/>
    <lineage>
        <taxon>Bacteria</taxon>
        <taxon>Bacillati</taxon>
        <taxon>Actinomycetota</taxon>
        <taxon>Actinomycetes</taxon>
        <taxon>Streptosporangiales</taxon>
        <taxon>Thermomonosporaceae</taxon>
        <taxon>Actinomadura</taxon>
    </lineage>
</organism>
<dbReference type="EMBL" id="JAXCEI010000001">
    <property type="protein sequence ID" value="MFA1538031.1"/>
    <property type="molecule type" value="Genomic_DNA"/>
</dbReference>
<accession>A0ABV4Q4E5</accession>
<sequence length="127" mass="13770">MTHEDQHQDVRHNWFTEILTTALNDLAHAERVITSYAAQQPDGFIAWGMAEGEAVQAHQALRQAPALHAAPPTDHTEANATADTLFNLATKAAQSLVRAAELAADPDDKMACLQAALHAGRLRDALR</sequence>
<proteinExistence type="predicted"/>
<dbReference type="RefSeq" id="WP_371947356.1">
    <property type="nucleotide sequence ID" value="NZ_JAXCEI010000001.1"/>
</dbReference>
<name>A0ABV4Q4E5_9ACTN</name>
<comment type="caution">
    <text evidence="1">The sequence shown here is derived from an EMBL/GenBank/DDBJ whole genome shotgun (WGS) entry which is preliminary data.</text>
</comment>
<evidence type="ECO:0000313" key="2">
    <source>
        <dbReference type="Proteomes" id="UP001569963"/>
    </source>
</evidence>